<evidence type="ECO:0000313" key="3">
    <source>
        <dbReference type="Proteomes" id="UP001189429"/>
    </source>
</evidence>
<gene>
    <name evidence="2" type="ORF">PCOR1329_LOCUS48186</name>
</gene>
<protein>
    <submittedName>
        <fullName evidence="2">Uncharacterized protein</fullName>
    </submittedName>
</protein>
<reference evidence="2" key="1">
    <citation type="submission" date="2023-10" db="EMBL/GenBank/DDBJ databases">
        <authorList>
            <person name="Chen Y."/>
            <person name="Shah S."/>
            <person name="Dougan E. K."/>
            <person name="Thang M."/>
            <person name="Chan C."/>
        </authorList>
    </citation>
    <scope>NUCLEOTIDE SEQUENCE [LARGE SCALE GENOMIC DNA]</scope>
</reference>
<proteinExistence type="predicted"/>
<accession>A0ABN9UFR3</accession>
<evidence type="ECO:0000313" key="2">
    <source>
        <dbReference type="EMBL" id="CAK0858411.1"/>
    </source>
</evidence>
<feature type="compositionally biased region" description="Basic residues" evidence="1">
    <location>
        <begin position="101"/>
        <end position="111"/>
    </location>
</feature>
<comment type="caution">
    <text evidence="2">The sequence shown here is derived from an EMBL/GenBank/DDBJ whole genome shotgun (WGS) entry which is preliminary data.</text>
</comment>
<name>A0ABN9UFR3_9DINO</name>
<keyword evidence="3" id="KW-1185">Reference proteome</keyword>
<sequence length="286" mass="31299">GSRPPPPLPHWARRRRSRRASRAPACRGSSGEVARRRKGRRAAGSEATRHPGKCMHSARHPGTSPPAAGEGVPRPRLPRAVWRTTSSRLFRIGVALRGGRRMGRGRGRRRRGGCDLLLHSPPRGRRALAPARPRGRCCHTASSPGSGRHLPLGGVARSRWRRRGCIVRVLLSRSGAARPVPLGAAAAHGLLPVRTGGETVRARRAARRAARLPRPDCLGLGQRHRSASADGGRKFQDGCARKTGREREREKKIKHKNKKKKKKKSTRDTDRKAFGAPRGHLRGSAL</sequence>
<feature type="compositionally biased region" description="Basic residues" evidence="1">
    <location>
        <begin position="50"/>
        <end position="59"/>
    </location>
</feature>
<feature type="region of interest" description="Disordered" evidence="1">
    <location>
        <begin position="216"/>
        <end position="286"/>
    </location>
</feature>
<dbReference type="EMBL" id="CAUYUJ010015816">
    <property type="protein sequence ID" value="CAK0858411.1"/>
    <property type="molecule type" value="Genomic_DNA"/>
</dbReference>
<feature type="compositionally biased region" description="Basic residues" evidence="1">
    <location>
        <begin position="252"/>
        <end position="265"/>
    </location>
</feature>
<feature type="compositionally biased region" description="Basic residues" evidence="1">
    <location>
        <begin position="11"/>
        <end position="21"/>
    </location>
</feature>
<feature type="compositionally biased region" description="Basic and acidic residues" evidence="1">
    <location>
        <begin position="231"/>
        <end position="251"/>
    </location>
</feature>
<feature type="region of interest" description="Disordered" evidence="1">
    <location>
        <begin position="1"/>
        <end position="79"/>
    </location>
</feature>
<organism evidence="2 3">
    <name type="scientific">Prorocentrum cordatum</name>
    <dbReference type="NCBI Taxonomy" id="2364126"/>
    <lineage>
        <taxon>Eukaryota</taxon>
        <taxon>Sar</taxon>
        <taxon>Alveolata</taxon>
        <taxon>Dinophyceae</taxon>
        <taxon>Prorocentrales</taxon>
        <taxon>Prorocentraceae</taxon>
        <taxon>Prorocentrum</taxon>
    </lineage>
</organism>
<evidence type="ECO:0000256" key="1">
    <source>
        <dbReference type="SAM" id="MobiDB-lite"/>
    </source>
</evidence>
<feature type="non-terminal residue" evidence="2">
    <location>
        <position position="1"/>
    </location>
</feature>
<feature type="region of interest" description="Disordered" evidence="1">
    <location>
        <begin position="101"/>
        <end position="150"/>
    </location>
</feature>
<dbReference type="Proteomes" id="UP001189429">
    <property type="component" value="Unassembled WGS sequence"/>
</dbReference>